<dbReference type="PANTHER" id="PTHR43027:SF1">
    <property type="entry name" value="DOXORUBICIN RESISTANCE ABC TRANSPORTER PERMEASE PROTEIN DRRC-RELATED"/>
    <property type="match status" value="1"/>
</dbReference>
<sequence>MNKMIVFSKYQTKLLLRNYKTTAIGFLMPVLMFVIFSNVFSDIDITGSQFTIVDYLLPAFIPIIIINAVIVIYGQYLALYEEQGNLLKYRLLGLNHVTISFGIFLATLIFQIIAILLLVITAMIISDVPIPFDNVLSVIIVLTVINLFQYAIVYLVSAVTTKSATYQSIALILFNFQMFLGGLTFPPEMFPKFLHTLVEFINPIYYGLIAMRGVWTEKASVFSYYQELGLLLILTTVFIVFATIIKRKKALI</sequence>
<reference evidence="7" key="1">
    <citation type="submission" date="2020-08" db="EMBL/GenBank/DDBJ databases">
        <title>Genome public.</title>
        <authorList>
            <person name="Liu C."/>
            <person name="Sun Q."/>
        </authorList>
    </citation>
    <scope>NUCLEOTIDE SEQUENCE</scope>
    <source>
        <strain evidence="7">BX22</strain>
    </source>
</reference>
<keyword evidence="2 5" id="KW-0812">Transmembrane</keyword>
<dbReference type="GO" id="GO:0043190">
    <property type="term" value="C:ATP-binding cassette (ABC) transporter complex"/>
    <property type="evidence" value="ECO:0007669"/>
    <property type="project" value="InterPro"/>
</dbReference>
<evidence type="ECO:0000256" key="5">
    <source>
        <dbReference type="RuleBase" id="RU361157"/>
    </source>
</evidence>
<evidence type="ECO:0000256" key="2">
    <source>
        <dbReference type="ARBA" id="ARBA00022692"/>
    </source>
</evidence>
<feature type="transmembrane region" description="Helical" evidence="5">
    <location>
        <begin position="101"/>
        <end position="125"/>
    </location>
</feature>
<organism evidence="7 8">
    <name type="scientific">Ornithinibacillus hominis</name>
    <dbReference type="NCBI Taxonomy" id="2763055"/>
    <lineage>
        <taxon>Bacteria</taxon>
        <taxon>Bacillati</taxon>
        <taxon>Bacillota</taxon>
        <taxon>Bacilli</taxon>
        <taxon>Bacillales</taxon>
        <taxon>Bacillaceae</taxon>
        <taxon>Ornithinibacillus</taxon>
    </lineage>
</organism>
<dbReference type="InterPro" id="IPR013525">
    <property type="entry name" value="ABC2_TM"/>
</dbReference>
<feature type="transmembrane region" description="Helical" evidence="5">
    <location>
        <begin position="21"/>
        <end position="40"/>
    </location>
</feature>
<comment type="caution">
    <text evidence="7">The sequence shown here is derived from an EMBL/GenBank/DDBJ whole genome shotgun (WGS) entry which is preliminary data.</text>
</comment>
<gene>
    <name evidence="7" type="ORF">H8S33_16095</name>
</gene>
<dbReference type="AlphaFoldDB" id="A0A923RKL0"/>
<dbReference type="GO" id="GO:0140359">
    <property type="term" value="F:ABC-type transporter activity"/>
    <property type="evidence" value="ECO:0007669"/>
    <property type="project" value="InterPro"/>
</dbReference>
<keyword evidence="4 5" id="KW-0472">Membrane</keyword>
<feature type="transmembrane region" description="Helical" evidence="5">
    <location>
        <begin position="60"/>
        <end position="80"/>
    </location>
</feature>
<evidence type="ECO:0000313" key="8">
    <source>
        <dbReference type="Proteomes" id="UP000637359"/>
    </source>
</evidence>
<keyword evidence="5" id="KW-0813">Transport</keyword>
<dbReference type="InterPro" id="IPR000412">
    <property type="entry name" value="ABC_2_transport"/>
</dbReference>
<dbReference type="Proteomes" id="UP000637359">
    <property type="component" value="Unassembled WGS sequence"/>
</dbReference>
<feature type="transmembrane region" description="Helical" evidence="5">
    <location>
        <begin position="224"/>
        <end position="245"/>
    </location>
</feature>
<evidence type="ECO:0000256" key="3">
    <source>
        <dbReference type="ARBA" id="ARBA00022989"/>
    </source>
</evidence>
<proteinExistence type="inferred from homology"/>
<name>A0A923RKL0_9BACI</name>
<dbReference type="InterPro" id="IPR052902">
    <property type="entry name" value="ABC-2_transporter"/>
</dbReference>
<keyword evidence="3 5" id="KW-1133">Transmembrane helix</keyword>
<dbReference type="PROSITE" id="PS51012">
    <property type="entry name" value="ABC_TM2"/>
    <property type="match status" value="1"/>
</dbReference>
<accession>A0A923RKL0</accession>
<evidence type="ECO:0000256" key="4">
    <source>
        <dbReference type="ARBA" id="ARBA00023136"/>
    </source>
</evidence>
<dbReference type="RefSeq" id="WP_186871012.1">
    <property type="nucleotide sequence ID" value="NZ_JACOOL010000014.1"/>
</dbReference>
<keyword evidence="8" id="KW-1185">Reference proteome</keyword>
<comment type="similarity">
    <text evidence="5">Belongs to the ABC-2 integral membrane protein family.</text>
</comment>
<evidence type="ECO:0000313" key="7">
    <source>
        <dbReference type="EMBL" id="MBC5638303.1"/>
    </source>
</evidence>
<dbReference type="EMBL" id="JACOOL010000014">
    <property type="protein sequence ID" value="MBC5638303.1"/>
    <property type="molecule type" value="Genomic_DNA"/>
</dbReference>
<feature type="transmembrane region" description="Helical" evidence="5">
    <location>
        <begin position="168"/>
        <end position="185"/>
    </location>
</feature>
<protein>
    <recommendedName>
        <fullName evidence="5">Transport permease protein</fullName>
    </recommendedName>
</protein>
<feature type="transmembrane region" description="Helical" evidence="5">
    <location>
        <begin position="137"/>
        <end position="156"/>
    </location>
</feature>
<dbReference type="Pfam" id="PF01061">
    <property type="entry name" value="ABC2_membrane"/>
    <property type="match status" value="1"/>
</dbReference>
<comment type="subcellular location">
    <subcellularLocation>
        <location evidence="5">Cell membrane</location>
        <topology evidence="5">Multi-pass membrane protein</topology>
    </subcellularLocation>
    <subcellularLocation>
        <location evidence="1">Membrane</location>
        <topology evidence="1">Multi-pass membrane protein</topology>
    </subcellularLocation>
</comment>
<evidence type="ECO:0000256" key="1">
    <source>
        <dbReference type="ARBA" id="ARBA00004141"/>
    </source>
</evidence>
<dbReference type="InterPro" id="IPR047817">
    <property type="entry name" value="ABC2_TM_bact-type"/>
</dbReference>
<evidence type="ECO:0000259" key="6">
    <source>
        <dbReference type="PROSITE" id="PS51012"/>
    </source>
</evidence>
<dbReference type="PANTHER" id="PTHR43027">
    <property type="entry name" value="DOXORUBICIN RESISTANCE ABC TRANSPORTER PERMEASE PROTEIN DRRC-RELATED"/>
    <property type="match status" value="1"/>
</dbReference>
<feature type="domain" description="ABC transmembrane type-2" evidence="6">
    <location>
        <begin position="20"/>
        <end position="249"/>
    </location>
</feature>
<dbReference type="PIRSF" id="PIRSF006648">
    <property type="entry name" value="DrrB"/>
    <property type="match status" value="1"/>
</dbReference>
<keyword evidence="5" id="KW-1003">Cell membrane</keyword>